<dbReference type="Proteomes" id="UP000268727">
    <property type="component" value="Unassembled WGS sequence"/>
</dbReference>
<reference evidence="2 3" key="1">
    <citation type="submission" date="2018-11" db="EMBL/GenBank/DDBJ databases">
        <title>Sequencing the genomes of 1000 actinobacteria strains.</title>
        <authorList>
            <person name="Klenk H.-P."/>
        </authorList>
    </citation>
    <scope>NUCLEOTIDE SEQUENCE [LARGE SCALE GENOMIC DNA]</scope>
    <source>
        <strain evidence="2 3">DSM 44231</strain>
    </source>
</reference>
<proteinExistence type="predicted"/>
<dbReference type="EMBL" id="RJKM01000001">
    <property type="protein sequence ID" value="ROP38973.1"/>
    <property type="molecule type" value="Genomic_DNA"/>
</dbReference>
<keyword evidence="1" id="KW-0472">Membrane</keyword>
<feature type="transmembrane region" description="Helical" evidence="1">
    <location>
        <begin position="45"/>
        <end position="67"/>
    </location>
</feature>
<keyword evidence="1" id="KW-0812">Transmembrane</keyword>
<sequence length="368" mass="40686">MKSTLDQLYATKLQLIAVLAVVLGVALLLLAHWSDTAGNLVPGWLAALPLAEIGSTIFSTGLLAVFFEYVDRKHGDQRADERVRAAVRREAPAIRDAVLDSFAFDTNTLKSVASDETLDRIATNALGLRVHDQALATDLYADVRDQVVQATERWHDVRVSLSLTPWGAGPVSGHGSMFVATIRWEYRVRPASSTLRFACVADLSEYREMLRDQAVTSAWYVGRSSGLDASDPEVFQLVSFTVDGKDRKIRRTQRAVAQIYAVSLGADADDEVTLAYTYRTLVQRHGHLLYLDLPRPTKGLHVQLDYTGAGIRRVNTLDYFASSRQARVDEAARTADAKTVNISFDGWVFPRSGVAFVWVLEEELATPS</sequence>
<dbReference type="OrthoDB" id="3453448at2"/>
<accession>A0A3N1H8Y2</accession>
<evidence type="ECO:0000313" key="3">
    <source>
        <dbReference type="Proteomes" id="UP000268727"/>
    </source>
</evidence>
<protein>
    <submittedName>
        <fullName evidence="2">Uncharacterized protein</fullName>
    </submittedName>
</protein>
<keyword evidence="3" id="KW-1185">Reference proteome</keyword>
<organism evidence="2 3">
    <name type="scientific">Saccharothrix texasensis</name>
    <dbReference type="NCBI Taxonomy" id="103734"/>
    <lineage>
        <taxon>Bacteria</taxon>
        <taxon>Bacillati</taxon>
        <taxon>Actinomycetota</taxon>
        <taxon>Actinomycetes</taxon>
        <taxon>Pseudonocardiales</taxon>
        <taxon>Pseudonocardiaceae</taxon>
        <taxon>Saccharothrix</taxon>
    </lineage>
</organism>
<name>A0A3N1H8Y2_9PSEU</name>
<comment type="caution">
    <text evidence="2">The sequence shown here is derived from an EMBL/GenBank/DDBJ whole genome shotgun (WGS) entry which is preliminary data.</text>
</comment>
<keyword evidence="1" id="KW-1133">Transmembrane helix</keyword>
<feature type="transmembrane region" description="Helical" evidence="1">
    <location>
        <begin position="12"/>
        <end position="33"/>
    </location>
</feature>
<evidence type="ECO:0000313" key="2">
    <source>
        <dbReference type="EMBL" id="ROP38973.1"/>
    </source>
</evidence>
<dbReference type="AlphaFoldDB" id="A0A3N1H8Y2"/>
<gene>
    <name evidence="2" type="ORF">EDD40_4341</name>
</gene>
<evidence type="ECO:0000256" key="1">
    <source>
        <dbReference type="SAM" id="Phobius"/>
    </source>
</evidence>
<dbReference type="RefSeq" id="WP_123744538.1">
    <property type="nucleotide sequence ID" value="NZ_RJKM01000001.1"/>
</dbReference>